<dbReference type="SUPFAM" id="SSF48371">
    <property type="entry name" value="ARM repeat"/>
    <property type="match status" value="1"/>
</dbReference>
<reference evidence="1" key="1">
    <citation type="submission" date="2021-01" db="EMBL/GenBank/DDBJ databases">
        <authorList>
            <person name="Corre E."/>
            <person name="Pelletier E."/>
            <person name="Niang G."/>
            <person name="Scheremetjew M."/>
            <person name="Finn R."/>
            <person name="Kale V."/>
            <person name="Holt S."/>
            <person name="Cochrane G."/>
            <person name="Meng A."/>
            <person name="Brown T."/>
            <person name="Cohen L."/>
        </authorList>
    </citation>
    <scope>NUCLEOTIDE SEQUENCE</scope>
    <source>
        <strain evidence="1">CCMP219</strain>
    </source>
</reference>
<dbReference type="EMBL" id="HBEC01011032">
    <property type="protein sequence ID" value="CAD8285021.1"/>
    <property type="molecule type" value="Transcribed_RNA"/>
</dbReference>
<accession>A0A7R9YSV6</accession>
<organism evidence="1">
    <name type="scientific">Chlamydomonas euryale</name>
    <dbReference type="NCBI Taxonomy" id="1486919"/>
    <lineage>
        <taxon>Eukaryota</taxon>
        <taxon>Viridiplantae</taxon>
        <taxon>Chlorophyta</taxon>
        <taxon>core chlorophytes</taxon>
        <taxon>Chlorophyceae</taxon>
        <taxon>CS clade</taxon>
        <taxon>Chlamydomonadales</taxon>
        <taxon>Chlamydomonadaceae</taxon>
        <taxon>Chlamydomonas</taxon>
    </lineage>
</organism>
<proteinExistence type="predicted"/>
<protein>
    <submittedName>
        <fullName evidence="1">Uncharacterized protein</fullName>
    </submittedName>
</protein>
<dbReference type="InterPro" id="IPR011989">
    <property type="entry name" value="ARM-like"/>
</dbReference>
<gene>
    <name evidence="1" type="ORF">CEUR00632_LOCUS5059</name>
</gene>
<dbReference type="Gene3D" id="1.25.10.10">
    <property type="entry name" value="Leucine-rich Repeat Variant"/>
    <property type="match status" value="1"/>
</dbReference>
<name>A0A7R9YSV6_9CHLO</name>
<dbReference type="AlphaFoldDB" id="A0A7R9YSV6"/>
<evidence type="ECO:0000313" key="1">
    <source>
        <dbReference type="EMBL" id="CAD8285021.1"/>
    </source>
</evidence>
<sequence length="469" mass="50888">MAPKKKGGGGKKKSAKPAWMSDEMYALSQHLPKLQEYWCGDIKESKGKGKDGKPLPDFPNISKEQAGLFMLALLFPNNKAAKERREDCIKLGVIETCVTIISKGKPEEITPALNIIACLAGSIDQCRNVFLDNKPSPLPGLLRAFQHGSTSMGAAACQLLKVLASFEDSRQRVWKAMRDWDWAPLTECLVMQHMSALGGRNMALDCAVALQLLCGAPELSIADGACAAVVAGGGLPRLVALLEERVSHPLAVGAALSVMYAVCRRNPMALARQLLVDEQGLQAIAKLLDHPIVPLISKAHSAAVLLRFVMPDKLWHDSAVLAQPKAGGSKPKAQKSAPPPDTAFADAAATGAAAAAATAAAAAVASAAAQPAEQSASLECPLAVKHARARQMSMPWAWRLQLRRKHLPPLLLQPQLRRCPWTPPCRRWGCRCRFCWRWRSACRVGKCSRRRRWLSSTLYRRRRSSAAAT</sequence>
<dbReference type="InterPro" id="IPR016024">
    <property type="entry name" value="ARM-type_fold"/>
</dbReference>